<evidence type="ECO:0000256" key="2">
    <source>
        <dbReference type="ARBA" id="ARBA00010474"/>
    </source>
</evidence>
<accession>A0A831WB02</accession>
<dbReference type="PANTHER" id="PTHR36307:SF1">
    <property type="entry name" value="FLAGELLA BASAL BODY P-RING FORMATION PROTEIN FLGA"/>
    <property type="match status" value="1"/>
</dbReference>
<dbReference type="InterPro" id="IPR017585">
    <property type="entry name" value="SAF_FlgA"/>
</dbReference>
<keyword evidence="9" id="KW-0969">Cilium</keyword>
<dbReference type="InterPro" id="IPR036732">
    <property type="entry name" value="AFP_Neu5c_C_sf"/>
</dbReference>
<dbReference type="GO" id="GO:0044780">
    <property type="term" value="P:bacterial-type flagellum assembly"/>
    <property type="evidence" value="ECO:0007669"/>
    <property type="project" value="InterPro"/>
</dbReference>
<protein>
    <recommendedName>
        <fullName evidence="3">Flagella basal body P-ring formation protein FlgA</fullName>
    </recommendedName>
</protein>
<evidence type="ECO:0000256" key="4">
    <source>
        <dbReference type="ARBA" id="ARBA00022729"/>
    </source>
</evidence>
<dbReference type="InterPro" id="IPR041231">
    <property type="entry name" value="FlgA_N"/>
</dbReference>
<dbReference type="EMBL" id="DRLF01000110">
    <property type="protein sequence ID" value="HEC05780.1"/>
    <property type="molecule type" value="Genomic_DNA"/>
</dbReference>
<dbReference type="GO" id="GO:0042597">
    <property type="term" value="C:periplasmic space"/>
    <property type="evidence" value="ECO:0007669"/>
    <property type="project" value="UniProtKB-SubCell"/>
</dbReference>
<evidence type="ECO:0000256" key="1">
    <source>
        <dbReference type="ARBA" id="ARBA00004418"/>
    </source>
</evidence>
<feature type="domain" description="SAF" evidence="8">
    <location>
        <begin position="128"/>
        <end position="190"/>
    </location>
</feature>
<evidence type="ECO:0000256" key="7">
    <source>
        <dbReference type="SAM" id="SignalP"/>
    </source>
</evidence>
<comment type="similarity">
    <text evidence="2">Belongs to the FlgA family.</text>
</comment>
<evidence type="ECO:0000259" key="8">
    <source>
        <dbReference type="SMART" id="SM00858"/>
    </source>
</evidence>
<name>A0A831WB02_9GAMM</name>
<reference evidence="9" key="1">
    <citation type="journal article" date="2020" name="mSystems">
        <title>Genome- and Community-Level Interaction Insights into Carbon Utilization and Element Cycling Functions of Hydrothermarchaeota in Hydrothermal Sediment.</title>
        <authorList>
            <person name="Zhou Z."/>
            <person name="Liu Y."/>
            <person name="Xu W."/>
            <person name="Pan J."/>
            <person name="Luo Z.H."/>
            <person name="Li M."/>
        </authorList>
    </citation>
    <scope>NUCLEOTIDE SEQUENCE [LARGE SCALE GENOMIC DNA]</scope>
    <source>
        <strain evidence="9">HyVt-458</strain>
    </source>
</reference>
<comment type="caution">
    <text evidence="9">The sequence shown here is derived from an EMBL/GenBank/DDBJ whole genome shotgun (WGS) entry which is preliminary data.</text>
</comment>
<feature type="chain" id="PRO_5032443824" description="Flagella basal body P-ring formation protein FlgA" evidence="7">
    <location>
        <begin position="40"/>
        <end position="253"/>
    </location>
</feature>
<comment type="function">
    <text evidence="6">Involved in the assembly process of the P-ring formation. It may associate with FlgF on the rod constituting a structure essential for the P-ring assembly or may act as a modulator protein for the P-ring assembly.</text>
</comment>
<dbReference type="NCBIfam" id="TIGR03170">
    <property type="entry name" value="flgA_cterm"/>
    <property type="match status" value="1"/>
</dbReference>
<gene>
    <name evidence="9" type="primary">flgA</name>
    <name evidence="9" type="ORF">ENJ12_02940</name>
</gene>
<dbReference type="AlphaFoldDB" id="A0A831WB02"/>
<sequence>MVTGEWMVRNMRYPSLMKKMHYAPTALLLILMPMQQVQASDAAVQSHQSILDAASKFMEIKVAEVNDMPAEIHAGKLDSRLHLVKCELPLETFLPSGGRTLGNTTVGVRCTQPKPWTLYVPMSVNIYKQVVVASDTLPRGTILNARQLKLAKRNLAKLPQGYYVDPVKLVGMKLKRNITSGFPLTPTMVAAPKLIKRGQQVTLVSRTSAIRVVMPGKALENGAIGERIRVKNLSSKRVVEGVVNASGEIEVGT</sequence>
<evidence type="ECO:0000256" key="3">
    <source>
        <dbReference type="ARBA" id="ARBA00014754"/>
    </source>
</evidence>
<feature type="signal peptide" evidence="7">
    <location>
        <begin position="1"/>
        <end position="39"/>
    </location>
</feature>
<organism evidence="9">
    <name type="scientific">Thiolapillus brandeum</name>
    <dbReference type="NCBI Taxonomy" id="1076588"/>
    <lineage>
        <taxon>Bacteria</taxon>
        <taxon>Pseudomonadati</taxon>
        <taxon>Pseudomonadota</taxon>
        <taxon>Gammaproteobacteria</taxon>
        <taxon>Chromatiales</taxon>
        <taxon>Sedimenticolaceae</taxon>
        <taxon>Thiolapillus</taxon>
    </lineage>
</organism>
<evidence type="ECO:0000313" key="9">
    <source>
        <dbReference type="EMBL" id="HEC05780.1"/>
    </source>
</evidence>
<dbReference type="SUPFAM" id="SSF51269">
    <property type="entry name" value="AFP III-like domain"/>
    <property type="match status" value="1"/>
</dbReference>
<dbReference type="CDD" id="cd11614">
    <property type="entry name" value="SAF_CpaB_FlgA_like"/>
    <property type="match status" value="1"/>
</dbReference>
<keyword evidence="9" id="KW-0966">Cell projection</keyword>
<dbReference type="PANTHER" id="PTHR36307">
    <property type="entry name" value="FLAGELLA BASAL BODY P-RING FORMATION PROTEIN FLGA"/>
    <property type="match status" value="1"/>
</dbReference>
<keyword evidence="4 7" id="KW-0732">Signal</keyword>
<keyword evidence="9" id="KW-0282">Flagellum</keyword>
<evidence type="ECO:0000256" key="6">
    <source>
        <dbReference type="ARBA" id="ARBA00025643"/>
    </source>
</evidence>
<dbReference type="Proteomes" id="UP000886339">
    <property type="component" value="Unassembled WGS sequence"/>
</dbReference>
<dbReference type="Gene3D" id="3.90.1210.10">
    <property type="entry name" value="Antifreeze-like/N-acetylneuraminic acid synthase C-terminal domain"/>
    <property type="match status" value="1"/>
</dbReference>
<dbReference type="InterPro" id="IPR039246">
    <property type="entry name" value="Flagellar_FlgA"/>
</dbReference>
<proteinExistence type="inferred from homology"/>
<comment type="subcellular location">
    <subcellularLocation>
        <location evidence="1">Periplasm</location>
    </subcellularLocation>
</comment>
<dbReference type="Pfam" id="PF13144">
    <property type="entry name" value="ChapFlgA"/>
    <property type="match status" value="1"/>
</dbReference>
<dbReference type="InterPro" id="IPR013974">
    <property type="entry name" value="SAF"/>
</dbReference>
<dbReference type="Pfam" id="PF17656">
    <property type="entry name" value="ChapFlgA_N"/>
    <property type="match status" value="1"/>
</dbReference>
<keyword evidence="5" id="KW-0574">Periplasm</keyword>
<dbReference type="SMART" id="SM00858">
    <property type="entry name" value="SAF"/>
    <property type="match status" value="1"/>
</dbReference>
<dbReference type="Gene3D" id="2.30.30.760">
    <property type="match status" value="1"/>
</dbReference>
<evidence type="ECO:0000256" key="5">
    <source>
        <dbReference type="ARBA" id="ARBA00022764"/>
    </source>
</evidence>